<feature type="compositionally biased region" description="Basic residues" evidence="1">
    <location>
        <begin position="231"/>
        <end position="246"/>
    </location>
</feature>
<dbReference type="InterPro" id="IPR032722">
    <property type="entry name" value="Deaminase_XOO_2897"/>
</dbReference>
<feature type="region of interest" description="Disordered" evidence="1">
    <location>
        <begin position="478"/>
        <end position="517"/>
    </location>
</feature>
<dbReference type="Proteomes" id="UP001432209">
    <property type="component" value="Chromosome"/>
</dbReference>
<organism evidence="3 4">
    <name type="scientific">Streptomyces niveus</name>
    <name type="common">Streptomyces spheroides</name>
    <dbReference type="NCBI Taxonomy" id="193462"/>
    <lineage>
        <taxon>Bacteria</taxon>
        <taxon>Bacillati</taxon>
        <taxon>Actinomycetota</taxon>
        <taxon>Actinomycetes</taxon>
        <taxon>Kitasatosporales</taxon>
        <taxon>Streptomycetaceae</taxon>
        <taxon>Streptomyces</taxon>
    </lineage>
</organism>
<feature type="compositionally biased region" description="Basic residues" evidence="1">
    <location>
        <begin position="508"/>
        <end position="517"/>
    </location>
</feature>
<dbReference type="RefSeq" id="WP_329078003.1">
    <property type="nucleotide sequence ID" value="NZ_CP109389.1"/>
</dbReference>
<evidence type="ECO:0000259" key="2">
    <source>
        <dbReference type="Pfam" id="PF25547"/>
    </source>
</evidence>
<gene>
    <name evidence="3" type="ORF">OG442_24170</name>
</gene>
<feature type="compositionally biased region" description="Basic and acidic residues" evidence="1">
    <location>
        <begin position="221"/>
        <end position="230"/>
    </location>
</feature>
<evidence type="ECO:0000313" key="4">
    <source>
        <dbReference type="Proteomes" id="UP001432209"/>
    </source>
</evidence>
<feature type="domain" description="Outer membrane channel protein CpnT-like N-terminal" evidence="2">
    <location>
        <begin position="17"/>
        <end position="132"/>
    </location>
</feature>
<proteinExistence type="predicted"/>
<dbReference type="InterPro" id="IPR057746">
    <property type="entry name" value="CpnT-like_N"/>
</dbReference>
<feature type="region of interest" description="Disordered" evidence="1">
    <location>
        <begin position="355"/>
        <end position="384"/>
    </location>
</feature>
<dbReference type="Pfam" id="PF14440">
    <property type="entry name" value="XOO_2897-deam"/>
    <property type="match status" value="1"/>
</dbReference>
<reference evidence="3" key="1">
    <citation type="submission" date="2022-10" db="EMBL/GenBank/DDBJ databases">
        <title>The complete genomes of actinobacterial strains from the NBC collection.</title>
        <authorList>
            <person name="Joergensen T.S."/>
            <person name="Alvarez Arevalo M."/>
            <person name="Sterndorff E.B."/>
            <person name="Faurdal D."/>
            <person name="Vuksanovic O."/>
            <person name="Mourched A.-S."/>
            <person name="Charusanti P."/>
            <person name="Shaw S."/>
            <person name="Blin K."/>
            <person name="Weber T."/>
        </authorList>
    </citation>
    <scope>NUCLEOTIDE SEQUENCE</scope>
    <source>
        <strain evidence="3">NBC_01432</strain>
    </source>
</reference>
<name>A0ABZ2A7L6_STRNV</name>
<sequence length="517" mass="56689">MGKNLPDELVEVLDIVGVKWPNIDEDEVRDSAKDYRQLAEGLRDVIKEGNTACSHIVGGRSKGATVTAIDRRWGKLTTKDLTTFAKALDDLAGALDDCAGLIEGCKAACIVELGATATAATVGVVGMFFTAGLSGLLTAGAIAACRLALHEIIDYAIGEITAIITDKIEAKILGKIEDVFTDHLDADGGEDLSGYTSGSADMAQDLAIEFDDFDRATGGYEETRNNFDRKKGTHKTGGAKRRSSVKKDSRFHKLATVMDKAEDAVDKKADETVDVLEKHGGKIDRSKREQKERDEKIKRDIDDCKDVDGDDTPMYLLNADGSVKVLHPDGNTSEVSKTDKSGIWGFLEKDGTVWRPAPREKHGFNVPKGRTGPKVKSTKIDPGSTDLSRATEIARFAKQDYRGTNFAAGRYIDPKTKNEIIIVGDSEGPHSERTIGYPLLKHGKQANLAEVYTEREPCQLAPKCDQWLDIHFKSKNPELEVTHANSYDQADKSSQRDKEHENYMAELKKRHSTQGHP</sequence>
<feature type="region of interest" description="Disordered" evidence="1">
    <location>
        <begin position="221"/>
        <end position="246"/>
    </location>
</feature>
<feature type="compositionally biased region" description="Basic and acidic residues" evidence="1">
    <location>
        <begin position="489"/>
        <end position="507"/>
    </location>
</feature>
<dbReference type="EMBL" id="CP109495">
    <property type="protein sequence ID" value="WUX54396.1"/>
    <property type="molecule type" value="Genomic_DNA"/>
</dbReference>
<evidence type="ECO:0000256" key="1">
    <source>
        <dbReference type="SAM" id="MobiDB-lite"/>
    </source>
</evidence>
<dbReference type="Pfam" id="PF25547">
    <property type="entry name" value="WXG100_2"/>
    <property type="match status" value="1"/>
</dbReference>
<keyword evidence="4" id="KW-1185">Reference proteome</keyword>
<protein>
    <recommendedName>
        <fullName evidence="2">Outer membrane channel protein CpnT-like N-terminal domain-containing protein</fullName>
    </recommendedName>
</protein>
<accession>A0ABZ2A7L6</accession>
<evidence type="ECO:0000313" key="3">
    <source>
        <dbReference type="EMBL" id="WUX54396.1"/>
    </source>
</evidence>